<dbReference type="OrthoDB" id="426293at2759"/>
<evidence type="ECO:0000256" key="3">
    <source>
        <dbReference type="SAM" id="SignalP"/>
    </source>
</evidence>
<dbReference type="GO" id="GO:0005886">
    <property type="term" value="C:plasma membrane"/>
    <property type="evidence" value="ECO:0007669"/>
    <property type="project" value="TreeGrafter"/>
</dbReference>
<dbReference type="AlphaFoldDB" id="A0A0V0QAP9"/>
<dbReference type="EMBL" id="LDAU01000220">
    <property type="protein sequence ID" value="KRW99140.1"/>
    <property type="molecule type" value="Genomic_DNA"/>
</dbReference>
<dbReference type="Gene3D" id="2.60.120.10">
    <property type="entry name" value="Jelly Rolls"/>
    <property type="match status" value="1"/>
</dbReference>
<sequence>MIVIMAHFFGCIFLFLANQQIEQGNQKTWLHIIQLENGGLVEKYTATLYFAFVSMMTIGYGDIYPNNSAERIYVIFMSLFSCGLFGYSVNKIGNIFSEHLEQENKLKHEKFQIISYLNERNASSDLSYQIIKNYEQIQKDNTNSTQLSVSLLKKISPELYNEFKLDFYGNLLKQQKTLSLNFSEKLLSQLSLNFKEKIYRQGEVIIDKGEIQQNLSILIKGSAKLKHVISLDNKVPFQQDINQSDQFQFSNNEIDVGQLQQGNLILFENFLCNLPSKLQIKSAQTTKIAYISLSDFNKIIKNFQSDLENLQKLKDDIFFHQKQIGNGYLCDSCYKLNHSLQDCPFIHYKPKKLIVLFNHNLSEEHILRQKFQRRDQARQGTLEMLPLYQQRLKHLRYICVQHRIQDEYLNLQFFEQCQDFQFYQYCPAIKNNIFKPEIEKYYLKQYSLNLSQDLQDLTDHYLEDSQLEQYIIEQDYLQKKFNKLSNAYSQDFEPSVKRMSSKVTRFQLDKINIGKSSHENEKSQMNLKKFTTYIDEKQLQKFKESTFFIILDFDKQKIFEKYQLYNNYPVILQKYKRYQQNKLFLTQNNKSLRKLSRFQGEFTLKTTQQTYEQDTNKRMEQQIEINQQNQNKQVQDGDDDDGNSVAQYILLGLLACGFLFFLYNTYRCQKKKLQDDEFDDENDDQQVIEFHTNK</sequence>
<dbReference type="Gene3D" id="1.10.287.70">
    <property type="match status" value="1"/>
</dbReference>
<feature type="coiled-coil region" evidence="1">
    <location>
        <begin position="575"/>
        <end position="631"/>
    </location>
</feature>
<keyword evidence="2" id="KW-0472">Membrane</keyword>
<keyword evidence="2" id="KW-1133">Transmembrane helix</keyword>
<proteinExistence type="predicted"/>
<name>A0A0V0QAP9_PSEPJ</name>
<dbReference type="InterPro" id="IPR018490">
    <property type="entry name" value="cNMP-bd_dom_sf"/>
</dbReference>
<feature type="chain" id="PRO_5006867379" evidence="3">
    <location>
        <begin position="18"/>
        <end position="694"/>
    </location>
</feature>
<dbReference type="Pfam" id="PF07885">
    <property type="entry name" value="Ion_trans_2"/>
    <property type="match status" value="1"/>
</dbReference>
<keyword evidence="2" id="KW-0812">Transmembrane</keyword>
<dbReference type="InParanoid" id="A0A0V0QAP9"/>
<accession>A0A0V0QAP9</accession>
<evidence type="ECO:0000313" key="5">
    <source>
        <dbReference type="EMBL" id="KRW99140.1"/>
    </source>
</evidence>
<dbReference type="PANTHER" id="PTHR10217">
    <property type="entry name" value="VOLTAGE AND LIGAND GATED POTASSIUM CHANNEL"/>
    <property type="match status" value="1"/>
</dbReference>
<evidence type="ECO:0000256" key="2">
    <source>
        <dbReference type="SAM" id="Phobius"/>
    </source>
</evidence>
<dbReference type="OMA" id="ICEDICF"/>
<comment type="caution">
    <text evidence="5">The sequence shown here is derived from an EMBL/GenBank/DDBJ whole genome shotgun (WGS) entry which is preliminary data.</text>
</comment>
<dbReference type="SUPFAM" id="SSF51206">
    <property type="entry name" value="cAMP-binding domain-like"/>
    <property type="match status" value="1"/>
</dbReference>
<keyword evidence="3" id="KW-0732">Signal</keyword>
<dbReference type="InterPro" id="IPR000595">
    <property type="entry name" value="cNMP-bd_dom"/>
</dbReference>
<reference evidence="5 6" key="1">
    <citation type="journal article" date="2015" name="Sci. Rep.">
        <title>Genome of the facultative scuticociliatosis pathogen Pseudocohnilembus persalinus provides insight into its virulence through horizontal gene transfer.</title>
        <authorList>
            <person name="Xiong J."/>
            <person name="Wang G."/>
            <person name="Cheng J."/>
            <person name="Tian M."/>
            <person name="Pan X."/>
            <person name="Warren A."/>
            <person name="Jiang C."/>
            <person name="Yuan D."/>
            <person name="Miao W."/>
        </authorList>
    </citation>
    <scope>NUCLEOTIDE SEQUENCE [LARGE SCALE GENOMIC DNA]</scope>
    <source>
        <strain evidence="5">36N120E</strain>
    </source>
</reference>
<dbReference type="PROSITE" id="PS50042">
    <property type="entry name" value="CNMP_BINDING_3"/>
    <property type="match status" value="1"/>
</dbReference>
<feature type="domain" description="Cyclic nucleotide-binding" evidence="4">
    <location>
        <begin position="178"/>
        <end position="300"/>
    </location>
</feature>
<organism evidence="5 6">
    <name type="scientific">Pseudocohnilembus persalinus</name>
    <name type="common">Ciliate</name>
    <dbReference type="NCBI Taxonomy" id="266149"/>
    <lineage>
        <taxon>Eukaryota</taxon>
        <taxon>Sar</taxon>
        <taxon>Alveolata</taxon>
        <taxon>Ciliophora</taxon>
        <taxon>Intramacronucleata</taxon>
        <taxon>Oligohymenophorea</taxon>
        <taxon>Scuticociliatia</taxon>
        <taxon>Philasterida</taxon>
        <taxon>Pseudocohnilembidae</taxon>
        <taxon>Pseudocohnilembus</taxon>
    </lineage>
</organism>
<evidence type="ECO:0000259" key="4">
    <source>
        <dbReference type="PROSITE" id="PS50042"/>
    </source>
</evidence>
<protein>
    <submittedName>
        <fullName evidence="5">Cyclic nucleotide-binding protein</fullName>
    </submittedName>
</protein>
<dbReference type="InterPro" id="IPR050818">
    <property type="entry name" value="KCNH_animal-type"/>
</dbReference>
<dbReference type="InterPro" id="IPR013099">
    <property type="entry name" value="K_chnl_dom"/>
</dbReference>
<keyword evidence="1" id="KW-0175">Coiled coil</keyword>
<evidence type="ECO:0000256" key="1">
    <source>
        <dbReference type="SAM" id="Coils"/>
    </source>
</evidence>
<feature type="transmembrane region" description="Helical" evidence="2">
    <location>
        <begin position="645"/>
        <end position="663"/>
    </location>
</feature>
<dbReference type="GO" id="GO:0042391">
    <property type="term" value="P:regulation of membrane potential"/>
    <property type="evidence" value="ECO:0007669"/>
    <property type="project" value="TreeGrafter"/>
</dbReference>
<dbReference type="PANTHER" id="PTHR10217:SF435">
    <property type="entry name" value="POTASSIUM VOLTAGE-GATED CHANNEL PROTEIN EAG"/>
    <property type="match status" value="1"/>
</dbReference>
<dbReference type="GO" id="GO:0005249">
    <property type="term" value="F:voltage-gated potassium channel activity"/>
    <property type="evidence" value="ECO:0007669"/>
    <property type="project" value="TreeGrafter"/>
</dbReference>
<feature type="signal peptide" evidence="3">
    <location>
        <begin position="1"/>
        <end position="17"/>
    </location>
</feature>
<dbReference type="InterPro" id="IPR014710">
    <property type="entry name" value="RmlC-like_jellyroll"/>
</dbReference>
<dbReference type="SUPFAM" id="SSF81324">
    <property type="entry name" value="Voltage-gated potassium channels"/>
    <property type="match status" value="1"/>
</dbReference>
<dbReference type="CDD" id="cd00038">
    <property type="entry name" value="CAP_ED"/>
    <property type="match status" value="1"/>
</dbReference>
<evidence type="ECO:0000313" key="6">
    <source>
        <dbReference type="Proteomes" id="UP000054937"/>
    </source>
</evidence>
<gene>
    <name evidence="5" type="ORF">PPERSA_07383</name>
</gene>
<keyword evidence="6" id="KW-1185">Reference proteome</keyword>
<dbReference type="Proteomes" id="UP000054937">
    <property type="component" value="Unassembled WGS sequence"/>
</dbReference>